<keyword evidence="3" id="KW-0679">Respiratory chain</keyword>
<evidence type="ECO:0000256" key="6">
    <source>
        <dbReference type="ARBA" id="ARBA00023136"/>
    </source>
</evidence>
<dbReference type="Gene3D" id="3.30.160.190">
    <property type="entry name" value="atu1810 like domain"/>
    <property type="match status" value="1"/>
</dbReference>
<dbReference type="RefSeq" id="WP_055456772.1">
    <property type="nucleotide sequence ID" value="NZ_CYHE01000014.1"/>
</dbReference>
<dbReference type="AlphaFoldDB" id="A0A0K6I8R0"/>
<evidence type="ECO:0000256" key="4">
    <source>
        <dbReference type="ARBA" id="ARBA00022946"/>
    </source>
</evidence>
<keyword evidence="6" id="KW-0472">Membrane</keyword>
<evidence type="ECO:0000256" key="2">
    <source>
        <dbReference type="ARBA" id="ARBA00022448"/>
    </source>
</evidence>
<evidence type="ECO:0000256" key="5">
    <source>
        <dbReference type="ARBA" id="ARBA00022982"/>
    </source>
</evidence>
<keyword evidence="8" id="KW-1185">Reference proteome</keyword>
<keyword evidence="5" id="KW-0249">Electron transport</keyword>
<name>A0A0K6I8R0_9HYPH</name>
<dbReference type="PANTHER" id="PTHR12219">
    <property type="entry name" value="NADH-UBIQUINONE OXIDOREDUCTASE"/>
    <property type="match status" value="1"/>
</dbReference>
<accession>A0A0K6I8R0</accession>
<reference evidence="8" key="1">
    <citation type="submission" date="2015-08" db="EMBL/GenBank/DDBJ databases">
        <authorList>
            <person name="Varghese N."/>
        </authorList>
    </citation>
    <scope>NUCLEOTIDE SEQUENCE [LARGE SCALE GENOMIC DNA]</scope>
    <source>
        <strain evidence="8">DSM 23407</strain>
    </source>
</reference>
<dbReference type="GO" id="GO:0022900">
    <property type="term" value="P:electron transport chain"/>
    <property type="evidence" value="ECO:0007669"/>
    <property type="project" value="InterPro"/>
</dbReference>
<evidence type="ECO:0000313" key="7">
    <source>
        <dbReference type="EMBL" id="CUA99687.1"/>
    </source>
</evidence>
<dbReference type="Proteomes" id="UP000183900">
    <property type="component" value="Unassembled WGS sequence"/>
</dbReference>
<dbReference type="EMBL" id="CYHE01000014">
    <property type="protein sequence ID" value="CUA99687.1"/>
    <property type="molecule type" value="Genomic_DNA"/>
</dbReference>
<proteinExistence type="predicted"/>
<dbReference type="Pfam" id="PF04800">
    <property type="entry name" value="NDUS4"/>
    <property type="match status" value="1"/>
</dbReference>
<dbReference type="InterPro" id="IPR038532">
    <property type="entry name" value="NDUFS4-like_sf"/>
</dbReference>
<organism evidence="7 8">
    <name type="scientific">Pannonibacter indicus</name>
    <dbReference type="NCBI Taxonomy" id="466044"/>
    <lineage>
        <taxon>Bacteria</taxon>
        <taxon>Pseudomonadati</taxon>
        <taxon>Pseudomonadota</taxon>
        <taxon>Alphaproteobacteria</taxon>
        <taxon>Hyphomicrobiales</taxon>
        <taxon>Stappiaceae</taxon>
        <taxon>Pannonibacter</taxon>
    </lineage>
</organism>
<evidence type="ECO:0000313" key="8">
    <source>
        <dbReference type="Proteomes" id="UP000183900"/>
    </source>
</evidence>
<dbReference type="InterPro" id="IPR006885">
    <property type="entry name" value="NADH_UbQ_FeS_4_mit-like"/>
</dbReference>
<evidence type="ECO:0000256" key="1">
    <source>
        <dbReference type="ARBA" id="ARBA00004370"/>
    </source>
</evidence>
<comment type="subcellular location">
    <subcellularLocation>
        <location evidence="1">Membrane</location>
    </subcellularLocation>
</comment>
<keyword evidence="4" id="KW-0809">Transit peptide</keyword>
<sequence>MVARIYRPAKTAMQSGKAKTQRWVLDYEPEVARSIDPLMGYTSSSDMKQQVRLFFETCEEAEAYAQRKGIAYRVEKPKDRIIRGASYSDNFRFDRHAPWTH</sequence>
<dbReference type="PANTHER" id="PTHR12219:SF8">
    <property type="entry name" value="NADH DEHYDROGENASE [UBIQUINONE] IRON-SULFUR PROTEIN 4, MITOCHONDRIAL"/>
    <property type="match status" value="1"/>
</dbReference>
<gene>
    <name evidence="7" type="ORF">Ga0061067_11447</name>
</gene>
<evidence type="ECO:0000256" key="3">
    <source>
        <dbReference type="ARBA" id="ARBA00022660"/>
    </source>
</evidence>
<dbReference type="OrthoDB" id="9799572at2"/>
<protein>
    <submittedName>
        <fullName evidence="7">ETC complex I subunit conserved region</fullName>
    </submittedName>
</protein>
<dbReference type="GO" id="GO:0016020">
    <property type="term" value="C:membrane"/>
    <property type="evidence" value="ECO:0007669"/>
    <property type="project" value="UniProtKB-SubCell"/>
</dbReference>
<keyword evidence="2" id="KW-0813">Transport</keyword>